<protein>
    <submittedName>
        <fullName evidence="1">Integrase catalytic region</fullName>
    </submittedName>
</protein>
<reference evidence="1 2" key="2">
    <citation type="journal article" date="2011" name="Stand. Genomic Sci.">
        <title>Complete genome sequence of Ferroglobus placidus AEDII12DO.</title>
        <authorList>
            <person name="Anderson I."/>
            <person name="Risso C."/>
            <person name="Holmes D."/>
            <person name="Lucas S."/>
            <person name="Copeland A."/>
            <person name="Lapidus A."/>
            <person name="Cheng J.F."/>
            <person name="Bruce D."/>
            <person name="Goodwin L."/>
            <person name="Pitluck S."/>
            <person name="Saunders E."/>
            <person name="Brettin T."/>
            <person name="Detter J.C."/>
            <person name="Han C."/>
            <person name="Tapia R."/>
            <person name="Larimer F."/>
            <person name="Land M."/>
            <person name="Hauser L."/>
            <person name="Woyke T."/>
            <person name="Lovley D."/>
            <person name="Kyrpides N."/>
            <person name="Ivanova N."/>
        </authorList>
    </citation>
    <scope>NUCLEOTIDE SEQUENCE [LARGE SCALE GENOMIC DNA]</scope>
    <source>
        <strain evidence="2">DSM 10642 / AEDII12DO</strain>
    </source>
</reference>
<gene>
    <name evidence="1" type="ordered locus">Ferp_2300</name>
</gene>
<proteinExistence type="predicted"/>
<evidence type="ECO:0000313" key="2">
    <source>
        <dbReference type="Proteomes" id="UP000002613"/>
    </source>
</evidence>
<dbReference type="EMBL" id="CP001899">
    <property type="protein sequence ID" value="ADC66424.1"/>
    <property type="molecule type" value="Genomic_DNA"/>
</dbReference>
<dbReference type="KEGG" id="fpl:Ferp_2300"/>
<dbReference type="STRING" id="589924.Ferp_2300"/>
<dbReference type="OrthoDB" id="51526at2157"/>
<reference evidence="2" key="1">
    <citation type="submission" date="2010-02" db="EMBL/GenBank/DDBJ databases">
        <title>Complete sequence of Ferroglobus placidus DSM 10642.</title>
        <authorList>
            <consortium name="US DOE Joint Genome Institute"/>
            <person name="Lucas S."/>
            <person name="Copeland A."/>
            <person name="Lapidus A."/>
            <person name="Cheng J.-F."/>
            <person name="Bruce D."/>
            <person name="Goodwin L."/>
            <person name="Pitluck S."/>
            <person name="Saunders E."/>
            <person name="Brettin T."/>
            <person name="Detter J.C."/>
            <person name="Han C."/>
            <person name="Tapia R."/>
            <person name="Larimer F."/>
            <person name="Land M."/>
            <person name="Hauser L."/>
            <person name="Kyrpides N."/>
            <person name="Ivanova N."/>
            <person name="Holmes D."/>
            <person name="Lovley D."/>
            <person name="Kyrpides N."/>
            <person name="Anderson I.J."/>
            <person name="Woyke T."/>
        </authorList>
    </citation>
    <scope>NUCLEOTIDE SEQUENCE [LARGE SCALE GENOMIC DNA]</scope>
    <source>
        <strain evidence="2">DSM 10642 / AEDII12DO</strain>
    </source>
</reference>
<dbReference type="GeneID" id="8779840"/>
<dbReference type="HOGENOM" id="CLU_209472_0_0_2"/>
<dbReference type="AlphaFoldDB" id="D3S1G0"/>
<dbReference type="PaxDb" id="589924-Ferp_2300"/>
<dbReference type="eggNOG" id="ENOG502N554">
    <property type="taxonomic scope" value="Archaea"/>
</dbReference>
<sequence>MYFELTVDPVKREEIKDKLLEICEEVYEVSPNYDFLVRVDSEEKLKNIEGIKKIRRHYNC</sequence>
<organism evidence="1 2">
    <name type="scientific">Ferroglobus placidus (strain DSM 10642 / AEDII12DO)</name>
    <dbReference type="NCBI Taxonomy" id="589924"/>
    <lineage>
        <taxon>Archaea</taxon>
        <taxon>Methanobacteriati</taxon>
        <taxon>Methanobacteriota</taxon>
        <taxon>Archaeoglobi</taxon>
        <taxon>Archaeoglobales</taxon>
        <taxon>Archaeoglobaceae</taxon>
        <taxon>Ferroglobus</taxon>
    </lineage>
</organism>
<name>D3S1G0_FERPA</name>
<dbReference type="RefSeq" id="WP_012966761.1">
    <property type="nucleotide sequence ID" value="NC_013849.1"/>
</dbReference>
<accession>D3S1G0</accession>
<dbReference type="Proteomes" id="UP000002613">
    <property type="component" value="Chromosome"/>
</dbReference>
<keyword evidence="2" id="KW-1185">Reference proteome</keyword>
<evidence type="ECO:0000313" key="1">
    <source>
        <dbReference type="EMBL" id="ADC66424.1"/>
    </source>
</evidence>